<proteinExistence type="predicted"/>
<reference evidence="1" key="1">
    <citation type="thesis" date="2020" institute="ProQuest LLC" country="789 East Eisenhower Parkway, Ann Arbor, MI, USA">
        <title>Comparative Genomics and Chromosome Evolution.</title>
        <authorList>
            <person name="Mudd A.B."/>
        </authorList>
    </citation>
    <scope>NUCLEOTIDE SEQUENCE</scope>
    <source>
        <strain evidence="1">HN-11 Male</strain>
        <tissue evidence="1">Kidney and liver</tissue>
    </source>
</reference>
<accession>A0A8J6BEH6</accession>
<gene>
    <name evidence="1" type="ORF">GDO78_018509</name>
</gene>
<comment type="caution">
    <text evidence="1">The sequence shown here is derived from an EMBL/GenBank/DDBJ whole genome shotgun (WGS) entry which is preliminary data.</text>
</comment>
<keyword evidence="2" id="KW-1185">Reference proteome</keyword>
<evidence type="ECO:0000313" key="2">
    <source>
        <dbReference type="Proteomes" id="UP000770717"/>
    </source>
</evidence>
<evidence type="ECO:0000313" key="1">
    <source>
        <dbReference type="EMBL" id="KAG9460983.1"/>
    </source>
</evidence>
<dbReference type="EMBL" id="WNTK01031649">
    <property type="protein sequence ID" value="KAG9460983.1"/>
    <property type="molecule type" value="Genomic_DNA"/>
</dbReference>
<dbReference type="AlphaFoldDB" id="A0A8J6BEH6"/>
<dbReference type="Proteomes" id="UP000770717">
    <property type="component" value="Unassembled WGS sequence"/>
</dbReference>
<sequence>MDPVGEIPQRDVPVLCIPRTVQRKTPMSQRAIRGKI</sequence>
<dbReference type="OrthoDB" id="9907992at2759"/>
<protein>
    <submittedName>
        <fullName evidence="1">Uncharacterized protein</fullName>
    </submittedName>
</protein>
<organism evidence="1 2">
    <name type="scientific">Eleutherodactylus coqui</name>
    <name type="common">Puerto Rican coqui</name>
    <dbReference type="NCBI Taxonomy" id="57060"/>
    <lineage>
        <taxon>Eukaryota</taxon>
        <taxon>Metazoa</taxon>
        <taxon>Chordata</taxon>
        <taxon>Craniata</taxon>
        <taxon>Vertebrata</taxon>
        <taxon>Euteleostomi</taxon>
        <taxon>Amphibia</taxon>
        <taxon>Batrachia</taxon>
        <taxon>Anura</taxon>
        <taxon>Neobatrachia</taxon>
        <taxon>Hyloidea</taxon>
        <taxon>Eleutherodactylidae</taxon>
        <taxon>Eleutherodactylinae</taxon>
        <taxon>Eleutherodactylus</taxon>
        <taxon>Eleutherodactylus</taxon>
    </lineage>
</organism>
<name>A0A8J6BEH6_ELECQ</name>